<dbReference type="EMBL" id="AF125676">
    <property type="protein sequence ID" value="AAD22556.1"/>
    <property type="molecule type" value="Genomic_RNA"/>
</dbReference>
<dbReference type="Pfam" id="PF25655">
    <property type="entry name" value="Phi6_P8"/>
    <property type="match status" value="1"/>
</dbReference>
<feature type="non-terminal residue" evidence="1">
    <location>
        <position position="38"/>
    </location>
</feature>
<name>Q9XJN1_9VIRU</name>
<organism evidence="1">
    <name type="scientific">Pseudomonas phage phi10</name>
    <dbReference type="NCBI Taxonomy" id="90889"/>
    <lineage>
        <taxon>Viruses</taxon>
        <taxon>Riboviria</taxon>
        <taxon>Orthornavirae</taxon>
        <taxon>Duplornaviricota</taxon>
        <taxon>Vidaverviricetes</taxon>
        <taxon>Mindivirales</taxon>
        <taxon>Cystoviridae</taxon>
    </lineage>
</organism>
<reference evidence="1" key="1">
    <citation type="journal article" date="1999" name="J. Bacteriol.">
        <title>Isolation of additional bacteriophages with genomes of segmented double-stranded RNA.</title>
        <authorList>
            <person name="Mindich L."/>
            <person name="Qiao X."/>
            <person name="Qiao J."/>
            <person name="Onodera S."/>
            <person name="Romantschuk M."/>
            <person name="Hoogstraten D."/>
        </authorList>
    </citation>
    <scope>NUCLEOTIDE SEQUENCE</scope>
</reference>
<protein>
    <submittedName>
        <fullName evidence="1">p8</fullName>
    </submittedName>
</protein>
<accession>Q9XJN1</accession>
<evidence type="ECO:0000313" key="1">
    <source>
        <dbReference type="EMBL" id="AAD22556.1"/>
    </source>
</evidence>
<dbReference type="InterPro" id="IPR058012">
    <property type="entry name" value="MOCP_P8"/>
</dbReference>
<proteinExistence type="predicted"/>
<sequence length="38" mass="3774">MLLPVVARAAVPAIESAIAATPGLVSRIATAIGSKLPF</sequence>